<keyword evidence="5" id="KW-1185">Reference proteome</keyword>
<feature type="compositionally biased region" description="Polar residues" evidence="1">
    <location>
        <begin position="133"/>
        <end position="155"/>
    </location>
</feature>
<proteinExistence type="predicted"/>
<evidence type="ECO:0000256" key="1">
    <source>
        <dbReference type="SAM" id="MobiDB-lite"/>
    </source>
</evidence>
<accession>A0AAV5WX36</accession>
<keyword evidence="2" id="KW-0732">Signal</keyword>
<comment type="caution">
    <text evidence="4">The sequence shown here is derived from an EMBL/GenBank/DDBJ whole genome shotgun (WGS) entry which is preliminary data.</text>
</comment>
<feature type="signal peptide" evidence="2">
    <location>
        <begin position="1"/>
        <end position="17"/>
    </location>
</feature>
<feature type="compositionally biased region" description="Basic and acidic residues" evidence="1">
    <location>
        <begin position="60"/>
        <end position="78"/>
    </location>
</feature>
<feature type="compositionally biased region" description="Polar residues" evidence="1">
    <location>
        <begin position="191"/>
        <end position="229"/>
    </location>
</feature>
<feature type="chain" id="PRO_5043327537" description="VWFA domain-containing protein" evidence="2">
    <location>
        <begin position="18"/>
        <end position="479"/>
    </location>
</feature>
<feature type="non-terminal residue" evidence="4">
    <location>
        <position position="1"/>
    </location>
</feature>
<dbReference type="EMBL" id="BTSY01000007">
    <property type="protein sequence ID" value="GMT35219.1"/>
    <property type="molecule type" value="Genomic_DNA"/>
</dbReference>
<dbReference type="InterPro" id="IPR002035">
    <property type="entry name" value="VWF_A"/>
</dbReference>
<feature type="compositionally biased region" description="Low complexity" evidence="1">
    <location>
        <begin position="102"/>
        <end position="116"/>
    </location>
</feature>
<dbReference type="InterPro" id="IPR036465">
    <property type="entry name" value="vWFA_dom_sf"/>
</dbReference>
<feature type="domain" description="VWFA" evidence="3">
    <location>
        <begin position="298"/>
        <end position="403"/>
    </location>
</feature>
<feature type="non-terminal residue" evidence="4">
    <location>
        <position position="479"/>
    </location>
</feature>
<dbReference type="SUPFAM" id="SSF53300">
    <property type="entry name" value="vWA-like"/>
    <property type="match status" value="1"/>
</dbReference>
<evidence type="ECO:0000256" key="2">
    <source>
        <dbReference type="SAM" id="SignalP"/>
    </source>
</evidence>
<dbReference type="PROSITE" id="PS50234">
    <property type="entry name" value="VWFA"/>
    <property type="match status" value="1"/>
</dbReference>
<feature type="compositionally biased region" description="Low complexity" evidence="1">
    <location>
        <begin position="172"/>
        <end position="184"/>
    </location>
</feature>
<evidence type="ECO:0000313" key="4">
    <source>
        <dbReference type="EMBL" id="GMT35219.1"/>
    </source>
</evidence>
<dbReference type="CDD" id="cd00198">
    <property type="entry name" value="vWFA"/>
    <property type="match status" value="1"/>
</dbReference>
<reference evidence="4" key="1">
    <citation type="submission" date="2023-10" db="EMBL/GenBank/DDBJ databases">
        <title>Genome assembly of Pristionchus species.</title>
        <authorList>
            <person name="Yoshida K."/>
            <person name="Sommer R.J."/>
        </authorList>
    </citation>
    <scope>NUCLEOTIDE SEQUENCE</scope>
    <source>
        <strain evidence="4">RS5133</strain>
    </source>
</reference>
<protein>
    <recommendedName>
        <fullName evidence="3">VWFA domain-containing protein</fullName>
    </recommendedName>
</protein>
<dbReference type="Gene3D" id="3.40.50.410">
    <property type="entry name" value="von Willebrand factor, type A domain"/>
    <property type="match status" value="1"/>
</dbReference>
<dbReference type="AlphaFoldDB" id="A0AAV5WX36"/>
<dbReference type="Proteomes" id="UP001432322">
    <property type="component" value="Unassembled WGS sequence"/>
</dbReference>
<dbReference type="Pfam" id="PF13519">
    <property type="entry name" value="VWA_2"/>
    <property type="match status" value="1"/>
</dbReference>
<feature type="compositionally biased region" description="Polar residues" evidence="1">
    <location>
        <begin position="25"/>
        <end position="39"/>
    </location>
</feature>
<evidence type="ECO:0000259" key="3">
    <source>
        <dbReference type="PROSITE" id="PS50234"/>
    </source>
</evidence>
<name>A0AAV5WX36_9BILA</name>
<evidence type="ECO:0000313" key="5">
    <source>
        <dbReference type="Proteomes" id="UP001432322"/>
    </source>
</evidence>
<feature type="compositionally biased region" description="Low complexity" evidence="1">
    <location>
        <begin position="12"/>
        <end position="24"/>
    </location>
</feature>
<gene>
    <name evidence="4" type="ORF">PFISCL1PPCAC_26516</name>
</gene>
<feature type="region of interest" description="Disordered" evidence="1">
    <location>
        <begin position="12"/>
        <end position="239"/>
    </location>
</feature>
<organism evidence="4 5">
    <name type="scientific">Pristionchus fissidentatus</name>
    <dbReference type="NCBI Taxonomy" id="1538716"/>
    <lineage>
        <taxon>Eukaryota</taxon>
        <taxon>Metazoa</taxon>
        <taxon>Ecdysozoa</taxon>
        <taxon>Nematoda</taxon>
        <taxon>Chromadorea</taxon>
        <taxon>Rhabditida</taxon>
        <taxon>Rhabditina</taxon>
        <taxon>Diplogasteromorpha</taxon>
        <taxon>Diplogasteroidea</taxon>
        <taxon>Neodiplogasteridae</taxon>
        <taxon>Pristionchus</taxon>
    </lineage>
</organism>
<sequence length="479" mass="52381">LLSFLLSAVLSSPIVDSSSSSSESNELPVTRPTTSTLETSEVENLEEKKRDEEEFEEMEKEVLKAIEKQKEEEVKGNVESEEESSESGESSLSSEENDQDRVTTTVESTTVDTKPTSQIPEVQLTERTHEPEPNSTAQSLTEARSEPTSKSSNQAEPVAELPTLELKDETLTESTTRSETLSDSPIVEKPSTVSPQQNVHESEVTSTSPAETHTTSTQATRREVTTQPSPLYKFSGHRDPQTGQTSTICDNSCSLASNCTVVDTEANCSCIQGYSDQSQLIDSSKGTICSVCASAHSDVLILFDNSRQISQKQLIVLKKIVSTLIEILDSNDTDNRVGLISIGGKAHLKFGIGSNGEKISQWISQIGRTAGRRDIAGAFEIITEQVWLGLSDRKRHMILVTDGTFASCAHKHTGETLSACTIRELIDPMTTIRRLGVYPTIVYGGRRERGTEGISGPFAPDDLFKLHLSYESIQQTIDK</sequence>